<accession>A0A4P6UVT3</accession>
<sequence length="337" mass="35612">MSAPEKKPSYNAGRRIRWLLAAVVVVAIAYTAGWFWAAGQVDAAVDAFEANRSDRIEIACPGQQVRGYPFRIGVFCDRLELATADGQIDVSGGAVRSAAQVYDPRTIIAELDAPVVVRDAATGRSYTLTWVNARTSLVTAPTDAQRVGIEAEQAALSAGEQGRLAAADRFSLFARMQGTALDIAARPRGLSLDPSLTAGRALPAVGLDIDVRLDDWQTDWAGAVRQGSGTANRLALLLTDDRGIIVDGPFSLSAEGLLSGEFSVRVVDVPGVLAVARETFPELAPQIEALAASTPTQEGEPEDELTISLTVREGRVFAGIIPVGRIPPLRLGGPSAL</sequence>
<organism evidence="2 3">
    <name type="scientific">Roseitalea porphyridii</name>
    <dbReference type="NCBI Taxonomy" id="1852022"/>
    <lineage>
        <taxon>Bacteria</taxon>
        <taxon>Pseudomonadati</taxon>
        <taxon>Pseudomonadota</taxon>
        <taxon>Alphaproteobacteria</taxon>
        <taxon>Hyphomicrobiales</taxon>
        <taxon>Ahrensiaceae</taxon>
        <taxon>Roseitalea</taxon>
    </lineage>
</organism>
<dbReference type="RefSeq" id="WP_131614924.1">
    <property type="nucleotide sequence ID" value="NZ_CP036532.1"/>
</dbReference>
<evidence type="ECO:0000256" key="1">
    <source>
        <dbReference type="SAM" id="Phobius"/>
    </source>
</evidence>
<keyword evidence="1" id="KW-0472">Membrane</keyword>
<name>A0A4P6UVT3_9HYPH</name>
<dbReference type="GeneID" id="90765778"/>
<evidence type="ECO:0000313" key="3">
    <source>
        <dbReference type="Proteomes" id="UP000293719"/>
    </source>
</evidence>
<protein>
    <submittedName>
        <fullName evidence="2">DUF2125 domain-containing protein</fullName>
    </submittedName>
</protein>
<dbReference type="KEGG" id="rpod:E0E05_00595"/>
<dbReference type="EMBL" id="CP036532">
    <property type="protein sequence ID" value="QBK29222.1"/>
    <property type="molecule type" value="Genomic_DNA"/>
</dbReference>
<dbReference type="Proteomes" id="UP000293719">
    <property type="component" value="Chromosome"/>
</dbReference>
<keyword evidence="3" id="KW-1185">Reference proteome</keyword>
<dbReference type="OrthoDB" id="7169664at2"/>
<dbReference type="Pfam" id="PF09898">
    <property type="entry name" value="DUF2125"/>
    <property type="match status" value="1"/>
</dbReference>
<dbReference type="InterPro" id="IPR018666">
    <property type="entry name" value="DUF2125"/>
</dbReference>
<reference evidence="2 3" key="1">
    <citation type="journal article" date="2017" name="Int. J. Syst. Evol. Microbiol.">
        <title>Roseitalea porphyridii gen. nov., sp. nov., isolated from a red alga, and reclassification of Hoeflea suaedae Chung et al. 2013 as Pseudohoeflea suaedae gen. nov., comb. nov.</title>
        <authorList>
            <person name="Hyeon J.W."/>
            <person name="Jeong S.E."/>
            <person name="Baek K."/>
            <person name="Jeon C.O."/>
        </authorList>
    </citation>
    <scope>NUCLEOTIDE SEQUENCE [LARGE SCALE GENOMIC DNA]</scope>
    <source>
        <strain evidence="2 3">MA7-20</strain>
    </source>
</reference>
<keyword evidence="1" id="KW-0812">Transmembrane</keyword>
<keyword evidence="1" id="KW-1133">Transmembrane helix</keyword>
<dbReference type="AlphaFoldDB" id="A0A4P6UVT3"/>
<evidence type="ECO:0000313" key="2">
    <source>
        <dbReference type="EMBL" id="QBK29222.1"/>
    </source>
</evidence>
<feature type="transmembrane region" description="Helical" evidence="1">
    <location>
        <begin position="16"/>
        <end position="37"/>
    </location>
</feature>
<gene>
    <name evidence="2" type="ORF">E0E05_00595</name>
</gene>
<proteinExistence type="predicted"/>